<keyword evidence="2" id="KW-1185">Reference proteome</keyword>
<dbReference type="Proteomes" id="UP001335183">
    <property type="component" value="Chromosome"/>
</dbReference>
<organism evidence="1 2">
    <name type="scientific">Pelagerythrobacter marensis</name>
    <dbReference type="NCBI Taxonomy" id="543877"/>
    <lineage>
        <taxon>Bacteria</taxon>
        <taxon>Pseudomonadati</taxon>
        <taxon>Pseudomonadota</taxon>
        <taxon>Alphaproteobacteria</taxon>
        <taxon>Sphingomonadales</taxon>
        <taxon>Erythrobacteraceae</taxon>
        <taxon>Pelagerythrobacter</taxon>
    </lineage>
</organism>
<evidence type="ECO:0000313" key="2">
    <source>
        <dbReference type="Proteomes" id="UP001335183"/>
    </source>
</evidence>
<reference evidence="1 2" key="1">
    <citation type="submission" date="2024-02" db="EMBL/GenBank/DDBJ databases">
        <title>The whole genome sequence of five bacterial samples isolated from Abu Dhabi Sabkha-shore region.</title>
        <authorList>
            <person name="Sudalaimuthuasari N."/>
            <person name="Sarfraz B."/>
            <person name="Tuyisabe J.D."/>
            <person name="Mugisha Ntwali L.D.M."/>
            <person name="Ali A.I.A.A."/>
            <person name="Almansoori S.Z.A."/>
            <person name="Alajami H.S.A."/>
            <person name="Almeqbaali A.A.S."/>
            <person name="Kundu B."/>
            <person name="Saeed E.E."/>
            <person name="Sukumarinath V."/>
            <person name="Mishra A.K."/>
            <person name="Hazzouri K.M."/>
            <person name="Almaskari R."/>
            <person name="Sharma A.K."/>
            <person name="Amiri K.M.A."/>
        </authorList>
    </citation>
    <scope>NUCLEOTIDE SEQUENCE [LARGE SCALE GENOMIC DNA]</scope>
    <source>
        <strain evidence="2">kcgeb_sd</strain>
    </source>
</reference>
<dbReference type="RefSeq" id="WP_338446446.1">
    <property type="nucleotide sequence ID" value="NZ_CP144918.1"/>
</dbReference>
<evidence type="ECO:0000313" key="1">
    <source>
        <dbReference type="EMBL" id="WWA47556.1"/>
    </source>
</evidence>
<proteinExistence type="predicted"/>
<gene>
    <name evidence="1" type="ORF">V5F89_01220</name>
</gene>
<accession>A0ABZ2D6W8</accession>
<dbReference type="EMBL" id="CP144918">
    <property type="protein sequence ID" value="WWA47556.1"/>
    <property type="molecule type" value="Genomic_DNA"/>
</dbReference>
<protein>
    <submittedName>
        <fullName evidence="1">Uncharacterized protein</fullName>
    </submittedName>
</protein>
<sequence>MSINLQPNPSRRGPAHKTRENYRSEFAVCPISAAFITEIRALRTKGFRIQDKGLAKYPNTQRRRNDRTVSRIA</sequence>
<name>A0ABZ2D6W8_9SPHN</name>